<dbReference type="Pfam" id="PF14100">
    <property type="entry name" value="DUF6807"/>
    <property type="match status" value="1"/>
</dbReference>
<accession>A0ABV9L0X2</accession>
<dbReference type="InterPro" id="IPR029475">
    <property type="entry name" value="DUF6807"/>
</dbReference>
<comment type="caution">
    <text evidence="1">The sequence shown here is derived from an EMBL/GenBank/DDBJ whole genome shotgun (WGS) entry which is preliminary data.</text>
</comment>
<dbReference type="EMBL" id="JBHSGN010000121">
    <property type="protein sequence ID" value="MFC4675943.1"/>
    <property type="molecule type" value="Genomic_DNA"/>
</dbReference>
<proteinExistence type="predicted"/>
<evidence type="ECO:0000313" key="2">
    <source>
        <dbReference type="Proteomes" id="UP001596023"/>
    </source>
</evidence>
<dbReference type="RefSeq" id="WP_379999664.1">
    <property type="nucleotide sequence ID" value="NZ_JBHSGN010000121.1"/>
</dbReference>
<reference evidence="2" key="1">
    <citation type="journal article" date="2019" name="Int. J. Syst. Evol. Microbiol.">
        <title>The Global Catalogue of Microorganisms (GCM) 10K type strain sequencing project: providing services to taxonomists for standard genome sequencing and annotation.</title>
        <authorList>
            <consortium name="The Broad Institute Genomics Platform"/>
            <consortium name="The Broad Institute Genome Sequencing Center for Infectious Disease"/>
            <person name="Wu L."/>
            <person name="Ma J."/>
        </authorList>
    </citation>
    <scope>NUCLEOTIDE SEQUENCE [LARGE SCALE GENOMIC DNA]</scope>
    <source>
        <strain evidence="2">CCUG 66188</strain>
    </source>
</reference>
<gene>
    <name evidence="1" type="ORF">ACFO6W_19835</name>
</gene>
<dbReference type="Proteomes" id="UP001596023">
    <property type="component" value="Unassembled WGS sequence"/>
</dbReference>
<sequence>MKKLIIIASFFLFSINYISGKEIATIVVDAGSSDRLETPVNICLDAITLEADSNLVVYELINKDKTPVRFQIEQSQNGRILSWIMSSHTKAKSKRKYVIENGKAANFDKAINIKNTEDAILISSGNDKVMEYHYGVKLPPKGAKYEFRRSGFIHPLWSPTGEVLTNIQPRDHYHHYGIWNPWTRVTFEGKSVDFWNLADGQGTVRFKAFNSLNEGAVYGGLKGIQEHVVFKPGYEKVAMNETFSIKLWDVKDEQSRKVWLWDFSSTMNCASDSPFIINAYRYAGFSIRATPEWNTSTSTILTSEGKTRKDADNTIARWMFCNGKAGGNQSGILFLSYPTNFNFPEPIRVWPERDKDVYMNFNPAKNKDWSLMPGKDYTLQYRIVVYSGEMTAQKAEQYWQDFANPPRISITMSK</sequence>
<name>A0ABV9L0X2_9BACT</name>
<organism evidence="1 2">
    <name type="scientific">Dysgonomonas termitidis</name>
    <dbReference type="NCBI Taxonomy" id="1516126"/>
    <lineage>
        <taxon>Bacteria</taxon>
        <taxon>Pseudomonadati</taxon>
        <taxon>Bacteroidota</taxon>
        <taxon>Bacteroidia</taxon>
        <taxon>Bacteroidales</taxon>
        <taxon>Dysgonomonadaceae</taxon>
        <taxon>Dysgonomonas</taxon>
    </lineage>
</organism>
<keyword evidence="2" id="KW-1185">Reference proteome</keyword>
<protein>
    <submittedName>
        <fullName evidence="1">PmoA family protein</fullName>
    </submittedName>
</protein>
<evidence type="ECO:0000313" key="1">
    <source>
        <dbReference type="EMBL" id="MFC4675943.1"/>
    </source>
</evidence>